<dbReference type="AlphaFoldDB" id="A0AA46QCG4"/>
<name>A0AA46QCG4_SERMA</name>
<sequence length="184" mass="20285">MTTIKRFTPDYKMHAVRFEAFAREAEHGELVRFDAHQQVVSAVEAERDAQQKRADALAVENAVLKDGFEWLYAVVSSDEVSIPDEKYSAVTNAAAFLSETPATDAALAAIRDKHRAEGINFAANRLLAAFEHGFIDKPAGEVADVAKMILSAVTELPGAPEEDFTRDYSDEVIAMIRAELREAK</sequence>
<reference evidence="1 2" key="1">
    <citation type="submission" date="2019-06" db="EMBL/GenBank/DDBJ databases">
        <authorList>
            <person name="Deangelis K."/>
            <person name="Huntemann M."/>
            <person name="Clum A."/>
            <person name="Pillay M."/>
            <person name="Palaniappan K."/>
            <person name="Varghese N."/>
            <person name="Mikhailova N."/>
            <person name="Stamatis D."/>
            <person name="Reddy T."/>
            <person name="Daum C."/>
            <person name="Shapiro N."/>
            <person name="Ivanova N."/>
            <person name="Kyrpides N."/>
            <person name="Woyke T."/>
        </authorList>
    </citation>
    <scope>NUCLEOTIDE SEQUENCE [LARGE SCALE GENOMIC DNA]</scope>
    <source>
        <strain evidence="1 2">106R</strain>
    </source>
</reference>
<dbReference type="RefSeq" id="WP_185742321.1">
    <property type="nucleotide sequence ID" value="NZ_VFMJ01000001.1"/>
</dbReference>
<accession>A0AA46QCG4</accession>
<protein>
    <recommendedName>
        <fullName evidence="3">Ead/Ea22-like family protein</fullName>
    </recommendedName>
</protein>
<evidence type="ECO:0000313" key="2">
    <source>
        <dbReference type="Proteomes" id="UP000320710"/>
    </source>
</evidence>
<comment type="caution">
    <text evidence="1">The sequence shown here is derived from an EMBL/GenBank/DDBJ whole genome shotgun (WGS) entry which is preliminary data.</text>
</comment>
<proteinExistence type="predicted"/>
<dbReference type="Proteomes" id="UP000320710">
    <property type="component" value="Unassembled WGS sequence"/>
</dbReference>
<dbReference type="EMBL" id="VFMJ01000001">
    <property type="protein sequence ID" value="TQI85678.1"/>
    <property type="molecule type" value="Genomic_DNA"/>
</dbReference>
<reference evidence="1 2" key="2">
    <citation type="submission" date="2019-07" db="EMBL/GenBank/DDBJ databases">
        <title>Investigation of anaerobic lignin degradation for improved lignocellulosic biofuels.</title>
        <authorList>
            <person name="Deangelis K.PhD."/>
        </authorList>
    </citation>
    <scope>NUCLEOTIDE SEQUENCE [LARGE SCALE GENOMIC DNA]</scope>
    <source>
        <strain evidence="1 2">106R</strain>
    </source>
</reference>
<evidence type="ECO:0000313" key="1">
    <source>
        <dbReference type="EMBL" id="TQI85678.1"/>
    </source>
</evidence>
<evidence type="ECO:0008006" key="3">
    <source>
        <dbReference type="Google" id="ProtNLM"/>
    </source>
</evidence>
<gene>
    <name evidence="1" type="ORF">FHU12_3248</name>
</gene>
<organism evidence="1 2">
    <name type="scientific">Serratia marcescens</name>
    <dbReference type="NCBI Taxonomy" id="615"/>
    <lineage>
        <taxon>Bacteria</taxon>
        <taxon>Pseudomonadati</taxon>
        <taxon>Pseudomonadota</taxon>
        <taxon>Gammaproteobacteria</taxon>
        <taxon>Enterobacterales</taxon>
        <taxon>Yersiniaceae</taxon>
        <taxon>Serratia</taxon>
    </lineage>
</organism>